<dbReference type="Proteomes" id="UP001437256">
    <property type="component" value="Unassembled WGS sequence"/>
</dbReference>
<evidence type="ECO:0000313" key="3">
    <source>
        <dbReference type="Proteomes" id="UP001437256"/>
    </source>
</evidence>
<feature type="region of interest" description="Disordered" evidence="1">
    <location>
        <begin position="1"/>
        <end position="30"/>
    </location>
</feature>
<reference evidence="2 3" key="1">
    <citation type="submission" date="2024-05" db="EMBL/GenBank/DDBJ databases">
        <title>A draft genome resource for the thread blight pathogen Marasmius tenuissimus strain MS-2.</title>
        <authorList>
            <person name="Yulfo-Soto G.E."/>
            <person name="Baruah I.K."/>
            <person name="Amoako-Attah I."/>
            <person name="Bukari Y."/>
            <person name="Meinhardt L.W."/>
            <person name="Bailey B.A."/>
            <person name="Cohen S.P."/>
        </authorList>
    </citation>
    <scope>NUCLEOTIDE SEQUENCE [LARGE SCALE GENOMIC DNA]</scope>
    <source>
        <strain evidence="2 3">MS-2</strain>
    </source>
</reference>
<proteinExistence type="predicted"/>
<accession>A0ABR3A231</accession>
<dbReference type="Gene3D" id="3.80.10.10">
    <property type="entry name" value="Ribonuclease Inhibitor"/>
    <property type="match status" value="1"/>
</dbReference>
<protein>
    <recommendedName>
        <fullName evidence="4">F-box domain-containing protein</fullName>
    </recommendedName>
</protein>
<name>A0ABR3A231_9AGAR</name>
<keyword evidence="3" id="KW-1185">Reference proteome</keyword>
<organism evidence="2 3">
    <name type="scientific">Marasmius tenuissimus</name>
    <dbReference type="NCBI Taxonomy" id="585030"/>
    <lineage>
        <taxon>Eukaryota</taxon>
        <taxon>Fungi</taxon>
        <taxon>Dikarya</taxon>
        <taxon>Basidiomycota</taxon>
        <taxon>Agaricomycotina</taxon>
        <taxon>Agaricomycetes</taxon>
        <taxon>Agaricomycetidae</taxon>
        <taxon>Agaricales</taxon>
        <taxon>Marasmiineae</taxon>
        <taxon>Marasmiaceae</taxon>
        <taxon>Marasmius</taxon>
    </lineage>
</organism>
<evidence type="ECO:0000313" key="2">
    <source>
        <dbReference type="EMBL" id="KAL0067402.1"/>
    </source>
</evidence>
<sequence>MHSIVTEINGVKEEAEITQNSPEPSQDNPEKEVVDQFGIYARGKTGVLLRIPPEILLEILVLCCSSGSDLIPGLEAQLPPLILSHVSRYWRKLAFSTPQLWSHFALDIGYCRPELLSCYLEHSEAAPLDIQCSDLAGSEPPRFCAKKREVIYALLSHSRRWRSASFDLDSHREWKRAIKALLEPPSFPMLEALDLWGGAFFSKSPEQDILHRLFPKTRSIRSLSMGFAVRKSTLCIPLPLQPRRLTYSYELRDVDSLGILEQFPETEELTIDYCSLTWEFAVNATIKRHFHHKSLTTLFIRFCRGEEDEYYSEYEPCKYSLYLLFRTLTLPALTRLHVLHPQVCYCDSSHGREVPLVYPWDSEGFKGLIMRSQCSLDRLLLIDVPLKSSDIHDILITCPSLTKFIYHEFGGKDATLHLLELLANGEPGPPLPALKHLGIAVGGPSTPGTMAAEEESAIIVKVDEMSTARCGMHLNPLELSLDLRRPLLPSSREVLEGISREAISSVSVSLG</sequence>
<dbReference type="InterPro" id="IPR032675">
    <property type="entry name" value="LRR_dom_sf"/>
</dbReference>
<evidence type="ECO:0008006" key="4">
    <source>
        <dbReference type="Google" id="ProtNLM"/>
    </source>
</evidence>
<gene>
    <name evidence="2" type="ORF">AAF712_005631</name>
</gene>
<feature type="compositionally biased region" description="Polar residues" evidence="1">
    <location>
        <begin position="17"/>
        <end position="27"/>
    </location>
</feature>
<dbReference type="EMBL" id="JBBXMP010000026">
    <property type="protein sequence ID" value="KAL0067402.1"/>
    <property type="molecule type" value="Genomic_DNA"/>
</dbReference>
<comment type="caution">
    <text evidence="2">The sequence shown here is derived from an EMBL/GenBank/DDBJ whole genome shotgun (WGS) entry which is preliminary data.</text>
</comment>
<evidence type="ECO:0000256" key="1">
    <source>
        <dbReference type="SAM" id="MobiDB-lite"/>
    </source>
</evidence>